<feature type="transmembrane region" description="Helical" evidence="1">
    <location>
        <begin position="66"/>
        <end position="88"/>
    </location>
</feature>
<proteinExistence type="predicted"/>
<feature type="transmembrane region" description="Helical" evidence="1">
    <location>
        <begin position="12"/>
        <end position="29"/>
    </location>
</feature>
<keyword evidence="1" id="KW-0472">Membrane</keyword>
<keyword evidence="1" id="KW-0812">Transmembrane</keyword>
<evidence type="ECO:0000259" key="2">
    <source>
        <dbReference type="PROSITE" id="PS50076"/>
    </source>
</evidence>
<evidence type="ECO:0000313" key="4">
    <source>
        <dbReference type="Proteomes" id="UP001457282"/>
    </source>
</evidence>
<dbReference type="EMBL" id="JBEDUW010000007">
    <property type="protein sequence ID" value="KAK9914507.1"/>
    <property type="molecule type" value="Genomic_DNA"/>
</dbReference>
<dbReference type="GO" id="GO:0008320">
    <property type="term" value="F:protein transmembrane transporter activity"/>
    <property type="evidence" value="ECO:0007669"/>
    <property type="project" value="TreeGrafter"/>
</dbReference>
<organism evidence="3 4">
    <name type="scientific">Rubus argutus</name>
    <name type="common">Southern blackberry</name>
    <dbReference type="NCBI Taxonomy" id="59490"/>
    <lineage>
        <taxon>Eukaryota</taxon>
        <taxon>Viridiplantae</taxon>
        <taxon>Streptophyta</taxon>
        <taxon>Embryophyta</taxon>
        <taxon>Tracheophyta</taxon>
        <taxon>Spermatophyta</taxon>
        <taxon>Magnoliopsida</taxon>
        <taxon>eudicotyledons</taxon>
        <taxon>Gunneridae</taxon>
        <taxon>Pentapetalae</taxon>
        <taxon>rosids</taxon>
        <taxon>fabids</taxon>
        <taxon>Rosales</taxon>
        <taxon>Rosaceae</taxon>
        <taxon>Rosoideae</taxon>
        <taxon>Rosoideae incertae sedis</taxon>
        <taxon>Rubus</taxon>
    </lineage>
</organism>
<feature type="domain" description="J" evidence="2">
    <location>
        <begin position="99"/>
        <end position="164"/>
    </location>
</feature>
<feature type="transmembrane region" description="Helical" evidence="1">
    <location>
        <begin position="189"/>
        <end position="206"/>
    </location>
</feature>
<dbReference type="InterPro" id="IPR036869">
    <property type="entry name" value="J_dom_sf"/>
</dbReference>
<dbReference type="Pfam" id="PF00226">
    <property type="entry name" value="DnaJ"/>
    <property type="match status" value="1"/>
</dbReference>
<dbReference type="CDD" id="cd06257">
    <property type="entry name" value="DnaJ"/>
    <property type="match status" value="1"/>
</dbReference>
<sequence>MAALEENNALFPIFILTIMALALVPYTILKLCRAASKQTRASIASAVTALIQESTIRPFFKAILNFSTYSSLPLVLLWVVMIVLVYYITTQSVENQVFYPYHILGLKPGAPDSEIKKAYRKLSVLYHPEKNPDPEATKDFVEKIVKTYQALTDPVSRENYEKYGHPDGRQGFEMGIAPLQFLLDTKRNGGILFLGIVGVDILLLGHS</sequence>
<dbReference type="AlphaFoldDB" id="A0AAW1W2K4"/>
<protein>
    <recommendedName>
        <fullName evidence="2">J domain-containing protein</fullName>
    </recommendedName>
</protein>
<dbReference type="Gene3D" id="1.10.287.110">
    <property type="entry name" value="DnaJ domain"/>
    <property type="match status" value="1"/>
</dbReference>
<dbReference type="PROSITE" id="PS50076">
    <property type="entry name" value="DNAJ_2"/>
    <property type="match status" value="1"/>
</dbReference>
<reference evidence="3 4" key="1">
    <citation type="journal article" date="2023" name="G3 (Bethesda)">
        <title>A chromosome-length genome assembly and annotation of blackberry (Rubus argutus, cv. 'Hillquist').</title>
        <authorList>
            <person name="Bruna T."/>
            <person name="Aryal R."/>
            <person name="Dudchenko O."/>
            <person name="Sargent D.J."/>
            <person name="Mead D."/>
            <person name="Buti M."/>
            <person name="Cavallini A."/>
            <person name="Hytonen T."/>
            <person name="Andres J."/>
            <person name="Pham M."/>
            <person name="Weisz D."/>
            <person name="Mascagni F."/>
            <person name="Usai G."/>
            <person name="Natali L."/>
            <person name="Bassil N."/>
            <person name="Fernandez G.E."/>
            <person name="Lomsadze A."/>
            <person name="Armour M."/>
            <person name="Olukolu B."/>
            <person name="Poorten T."/>
            <person name="Britton C."/>
            <person name="Davik J."/>
            <person name="Ashrafi H."/>
            <person name="Aiden E.L."/>
            <person name="Borodovsky M."/>
            <person name="Worthington M."/>
        </authorList>
    </citation>
    <scope>NUCLEOTIDE SEQUENCE [LARGE SCALE GENOMIC DNA]</scope>
    <source>
        <strain evidence="3">PI 553951</strain>
    </source>
</reference>
<comment type="caution">
    <text evidence="3">The sequence shown here is derived from an EMBL/GenBank/DDBJ whole genome shotgun (WGS) entry which is preliminary data.</text>
</comment>
<dbReference type="InterPro" id="IPR001623">
    <property type="entry name" value="DnaJ_domain"/>
</dbReference>
<dbReference type="PANTHER" id="PTHR24075:SF0">
    <property type="entry name" value="TRANSLOCATION PROTEIN SEC63 HOMOLOG"/>
    <property type="match status" value="1"/>
</dbReference>
<evidence type="ECO:0000256" key="1">
    <source>
        <dbReference type="SAM" id="Phobius"/>
    </source>
</evidence>
<dbReference type="GO" id="GO:0031207">
    <property type="term" value="C:Sec62/Sec63 complex"/>
    <property type="evidence" value="ECO:0007669"/>
    <property type="project" value="TreeGrafter"/>
</dbReference>
<dbReference type="PRINTS" id="PR00625">
    <property type="entry name" value="JDOMAIN"/>
</dbReference>
<dbReference type="FunFam" id="1.10.287.110:FF:000038">
    <property type="entry name" value="DnaJ protein ERDJ2A"/>
    <property type="match status" value="1"/>
</dbReference>
<dbReference type="GO" id="GO:0006620">
    <property type="term" value="P:post-translational protein targeting to endoplasmic reticulum membrane"/>
    <property type="evidence" value="ECO:0007669"/>
    <property type="project" value="TreeGrafter"/>
</dbReference>
<keyword evidence="4" id="KW-1185">Reference proteome</keyword>
<accession>A0AAW1W2K4</accession>
<evidence type="ECO:0000313" key="3">
    <source>
        <dbReference type="EMBL" id="KAK9914507.1"/>
    </source>
</evidence>
<keyword evidence="1" id="KW-1133">Transmembrane helix</keyword>
<name>A0AAW1W2K4_RUBAR</name>
<dbReference type="SMART" id="SM00271">
    <property type="entry name" value="DnaJ"/>
    <property type="match status" value="1"/>
</dbReference>
<gene>
    <name evidence="3" type="ORF">M0R45_038282</name>
</gene>
<dbReference type="GO" id="GO:0003723">
    <property type="term" value="F:RNA binding"/>
    <property type="evidence" value="ECO:0007669"/>
    <property type="project" value="TreeGrafter"/>
</dbReference>
<dbReference type="Proteomes" id="UP001457282">
    <property type="component" value="Unassembled WGS sequence"/>
</dbReference>
<dbReference type="PANTHER" id="PTHR24075">
    <property type="entry name" value="SEC63 DOMAIN-CONTAINING"/>
    <property type="match status" value="1"/>
</dbReference>
<dbReference type="SUPFAM" id="SSF46565">
    <property type="entry name" value="Chaperone J-domain"/>
    <property type="match status" value="1"/>
</dbReference>
<dbReference type="GO" id="GO:0006614">
    <property type="term" value="P:SRP-dependent cotranslational protein targeting to membrane"/>
    <property type="evidence" value="ECO:0007669"/>
    <property type="project" value="TreeGrafter"/>
</dbReference>